<dbReference type="SUPFAM" id="SSF52540">
    <property type="entry name" value="P-loop containing nucleoside triphosphate hydrolases"/>
    <property type="match status" value="2"/>
</dbReference>
<dbReference type="AlphaFoldDB" id="A0A1J5PTJ8"/>
<dbReference type="InterPro" id="IPR050611">
    <property type="entry name" value="ABCF"/>
</dbReference>
<dbReference type="EMBL" id="MLJW01002331">
    <property type="protein sequence ID" value="OIQ74942.1"/>
    <property type="molecule type" value="Genomic_DNA"/>
</dbReference>
<feature type="domain" description="ABC transporter" evidence="5">
    <location>
        <begin position="4"/>
        <end position="259"/>
    </location>
</feature>
<keyword evidence="4" id="KW-0175">Coiled coil</keyword>
<protein>
    <submittedName>
        <fullName evidence="6">Putative ABC transporter ATP-binding protein</fullName>
    </submittedName>
</protein>
<comment type="caution">
    <text evidence="6">The sequence shown here is derived from an EMBL/GenBank/DDBJ whole genome shotgun (WGS) entry which is preliminary data.</text>
</comment>
<dbReference type="GO" id="GO:0016887">
    <property type="term" value="F:ATP hydrolysis activity"/>
    <property type="evidence" value="ECO:0007669"/>
    <property type="project" value="InterPro"/>
</dbReference>
<keyword evidence="2" id="KW-0547">Nucleotide-binding</keyword>
<accession>A0A1J5PTJ8</accession>
<evidence type="ECO:0000259" key="5">
    <source>
        <dbReference type="PROSITE" id="PS50893"/>
    </source>
</evidence>
<evidence type="ECO:0000256" key="3">
    <source>
        <dbReference type="ARBA" id="ARBA00022840"/>
    </source>
</evidence>
<dbReference type="Gene3D" id="3.40.50.300">
    <property type="entry name" value="P-loop containing nucleotide triphosphate hydrolases"/>
    <property type="match status" value="2"/>
</dbReference>
<keyword evidence="1" id="KW-0677">Repeat</keyword>
<dbReference type="CDD" id="cd03221">
    <property type="entry name" value="ABCF_EF-3"/>
    <property type="match status" value="2"/>
</dbReference>
<organism evidence="6">
    <name type="scientific">mine drainage metagenome</name>
    <dbReference type="NCBI Taxonomy" id="410659"/>
    <lineage>
        <taxon>unclassified sequences</taxon>
        <taxon>metagenomes</taxon>
        <taxon>ecological metagenomes</taxon>
    </lineage>
</organism>
<dbReference type="Pfam" id="PF00005">
    <property type="entry name" value="ABC_tran"/>
    <property type="match status" value="2"/>
</dbReference>
<dbReference type="PANTHER" id="PTHR19211">
    <property type="entry name" value="ATP-BINDING TRANSPORT PROTEIN-RELATED"/>
    <property type="match status" value="1"/>
</dbReference>
<reference evidence="6" key="1">
    <citation type="submission" date="2016-10" db="EMBL/GenBank/DDBJ databases">
        <title>Sequence of Gallionella enrichment culture.</title>
        <authorList>
            <person name="Poehlein A."/>
            <person name="Muehling M."/>
            <person name="Daniel R."/>
        </authorList>
    </citation>
    <scope>NUCLEOTIDE SEQUENCE</scope>
</reference>
<dbReference type="InterPro" id="IPR003439">
    <property type="entry name" value="ABC_transporter-like_ATP-bd"/>
</dbReference>
<evidence type="ECO:0000256" key="2">
    <source>
        <dbReference type="ARBA" id="ARBA00022741"/>
    </source>
</evidence>
<sequence>MGHVDVSGINYTLSDGRILLSDITFRVGDGAKAALVGPNGAGKTTLMRLIAGDITAESGSISRSGGLGVMRQFIGSVRDGSTVRDLLISVAPEPIRKAAIALDQSELKMMEVDDEKSQMAYAQSLSDWADVGGYDWEVLWDFCSTAALSASFDEVRYRQVNTLSGGEQKRIVLEALLRGPDEVLLLDEPDNYLDVPGKLWLEESIKNSPKTILFISHDRELLSHTANRIVTVEEGAAGSTAWTHGSDFESWHHARRSRNERMAELLRRWEEEHQRLKDLVRTLQQQAANSPAMAGKYSAMQTRLRKFEEAGPPESPPPAQDVRMKLRGGRTGLRAVTCDQLELAGLTSPFDFEIFYGDRVAVLGANGSGKSHFLRLLGGDTGVGFTGEWKLGARVVAGLFAQTHAHPEFVGRELVEILWLEHSLQRGPAVSVLRRYELEHQADQEFQTLSGGQQARLQILLLELAGATLLLLDEPTDNLDLASAEALETGLESFAGTVIAVTHDRWFTRGFDRFLVFGSTGLVRESPEPVWSDW</sequence>
<evidence type="ECO:0000313" key="6">
    <source>
        <dbReference type="EMBL" id="OIQ74942.1"/>
    </source>
</evidence>
<dbReference type="InterPro" id="IPR027417">
    <property type="entry name" value="P-loop_NTPase"/>
</dbReference>
<dbReference type="PANTHER" id="PTHR19211:SF69">
    <property type="entry name" value="ATP-BINDING PROTEIN UUP"/>
    <property type="match status" value="1"/>
</dbReference>
<evidence type="ECO:0000256" key="1">
    <source>
        <dbReference type="ARBA" id="ARBA00022737"/>
    </source>
</evidence>
<name>A0A1J5PTJ8_9ZZZZ</name>
<dbReference type="InterPro" id="IPR003593">
    <property type="entry name" value="AAA+_ATPase"/>
</dbReference>
<keyword evidence="3 6" id="KW-0067">ATP-binding</keyword>
<feature type="domain" description="ABC transporter" evidence="5">
    <location>
        <begin position="331"/>
        <end position="532"/>
    </location>
</feature>
<evidence type="ECO:0000256" key="4">
    <source>
        <dbReference type="SAM" id="Coils"/>
    </source>
</evidence>
<dbReference type="SMART" id="SM00382">
    <property type="entry name" value="AAA"/>
    <property type="match status" value="2"/>
</dbReference>
<gene>
    <name evidence="6" type="ORF">GALL_433990</name>
</gene>
<dbReference type="PROSITE" id="PS50893">
    <property type="entry name" value="ABC_TRANSPORTER_2"/>
    <property type="match status" value="2"/>
</dbReference>
<feature type="coiled-coil region" evidence="4">
    <location>
        <begin position="259"/>
        <end position="286"/>
    </location>
</feature>
<dbReference type="GO" id="GO:0005524">
    <property type="term" value="F:ATP binding"/>
    <property type="evidence" value="ECO:0007669"/>
    <property type="project" value="UniProtKB-KW"/>
</dbReference>
<proteinExistence type="predicted"/>